<dbReference type="EnsemblMetazoa" id="ENSAATROPT005958">
    <property type="protein sequence ID" value="ENSAATROPP005440"/>
    <property type="gene ID" value="ENSAATROPG004821"/>
</dbReference>
<organism evidence="1 2">
    <name type="scientific">Anopheles atroparvus</name>
    <name type="common">European mosquito</name>
    <dbReference type="NCBI Taxonomy" id="41427"/>
    <lineage>
        <taxon>Eukaryota</taxon>
        <taxon>Metazoa</taxon>
        <taxon>Ecdysozoa</taxon>
        <taxon>Arthropoda</taxon>
        <taxon>Hexapoda</taxon>
        <taxon>Insecta</taxon>
        <taxon>Pterygota</taxon>
        <taxon>Neoptera</taxon>
        <taxon>Endopterygota</taxon>
        <taxon>Diptera</taxon>
        <taxon>Nematocera</taxon>
        <taxon>Culicoidea</taxon>
        <taxon>Culicidae</taxon>
        <taxon>Anophelinae</taxon>
        <taxon>Anopheles</taxon>
    </lineage>
</organism>
<evidence type="ECO:0000313" key="1">
    <source>
        <dbReference type="EnsemblMetazoa" id="ENSAATROPP005440"/>
    </source>
</evidence>
<accession>A0AAG5D3K4</accession>
<dbReference type="Proteomes" id="UP000075880">
    <property type="component" value="Unassembled WGS sequence"/>
</dbReference>
<keyword evidence="2" id="KW-1185">Reference proteome</keyword>
<name>A0AAG5D3K4_ANOAO</name>
<reference evidence="1" key="1">
    <citation type="submission" date="2024-04" db="UniProtKB">
        <authorList>
            <consortium name="EnsemblMetazoa"/>
        </authorList>
    </citation>
    <scope>IDENTIFICATION</scope>
    <source>
        <strain evidence="1">EBRO</strain>
    </source>
</reference>
<dbReference type="AlphaFoldDB" id="A0AAG5D3K4"/>
<proteinExistence type="predicted"/>
<evidence type="ECO:0000313" key="2">
    <source>
        <dbReference type="Proteomes" id="UP000075880"/>
    </source>
</evidence>
<protein>
    <submittedName>
        <fullName evidence="1">Uncharacterized protein</fullName>
    </submittedName>
</protein>
<sequence>TDGREATFAQEDGYVRGHLAPEQLPAANSQADTLQILRLGCPTEPRGKALALFGVLRGRHHRRWSSKLARCLRRSNGFPQFRAAQGTENTARLLSPKVLRKV</sequence>